<sequence length="152" mass="16436">MIAGAVAMLSRKRRGRHADLGTICFWCLSGVFATMSVLSFMRWAANNHLLLLGALAMICACLGRTAARRRWRQQWPRIHLTGMGACYIAMLTAFYVDNGKNLPLWRDLPEIALGILPSAIGVPAILVALLRHPLARGLGRSGPSIAPSGGSD</sequence>
<feature type="transmembrane region" description="Helical" evidence="1">
    <location>
        <begin position="49"/>
        <end position="66"/>
    </location>
</feature>
<keyword evidence="1" id="KW-1133">Transmembrane helix</keyword>
<proteinExistence type="predicted"/>
<reference evidence="2 3" key="1">
    <citation type="submission" date="2024-05" db="EMBL/GenBank/DDBJ databases">
        <authorList>
            <person name="Liu Q."/>
            <person name="Xin Y.-H."/>
        </authorList>
    </citation>
    <scope>NUCLEOTIDE SEQUENCE [LARGE SCALE GENOMIC DNA]</scope>
    <source>
        <strain evidence="2 3">CGMCC 1.10181</strain>
    </source>
</reference>
<keyword evidence="1" id="KW-0472">Membrane</keyword>
<evidence type="ECO:0008006" key="4">
    <source>
        <dbReference type="Google" id="ProtNLM"/>
    </source>
</evidence>
<comment type="caution">
    <text evidence="2">The sequence shown here is derived from an EMBL/GenBank/DDBJ whole genome shotgun (WGS) entry which is preliminary data.</text>
</comment>
<evidence type="ECO:0000313" key="3">
    <source>
        <dbReference type="Proteomes" id="UP001419910"/>
    </source>
</evidence>
<feature type="transmembrane region" description="Helical" evidence="1">
    <location>
        <begin position="78"/>
        <end position="96"/>
    </location>
</feature>
<dbReference type="Proteomes" id="UP001419910">
    <property type="component" value="Unassembled WGS sequence"/>
</dbReference>
<evidence type="ECO:0000256" key="1">
    <source>
        <dbReference type="SAM" id="Phobius"/>
    </source>
</evidence>
<feature type="transmembrane region" description="Helical" evidence="1">
    <location>
        <begin position="111"/>
        <end position="130"/>
    </location>
</feature>
<organism evidence="2 3">
    <name type="scientific">Sphingomonas oligophenolica</name>
    <dbReference type="NCBI Taxonomy" id="301154"/>
    <lineage>
        <taxon>Bacteria</taxon>
        <taxon>Pseudomonadati</taxon>
        <taxon>Pseudomonadota</taxon>
        <taxon>Alphaproteobacteria</taxon>
        <taxon>Sphingomonadales</taxon>
        <taxon>Sphingomonadaceae</taxon>
        <taxon>Sphingomonas</taxon>
    </lineage>
</organism>
<dbReference type="EMBL" id="JBDIME010000017">
    <property type="protein sequence ID" value="MEN2791444.1"/>
    <property type="molecule type" value="Genomic_DNA"/>
</dbReference>
<evidence type="ECO:0000313" key="2">
    <source>
        <dbReference type="EMBL" id="MEN2791444.1"/>
    </source>
</evidence>
<gene>
    <name evidence="2" type="ORF">ABC974_17540</name>
</gene>
<feature type="transmembrane region" description="Helical" evidence="1">
    <location>
        <begin position="20"/>
        <end position="43"/>
    </location>
</feature>
<accession>A0ABU9Y6N1</accession>
<protein>
    <recommendedName>
        <fullName evidence="4">DUF2306 domain-containing protein</fullName>
    </recommendedName>
</protein>
<name>A0ABU9Y6N1_9SPHN</name>
<keyword evidence="1" id="KW-0812">Transmembrane</keyword>
<dbReference type="RefSeq" id="WP_343890389.1">
    <property type="nucleotide sequence ID" value="NZ_BAAAEH010000032.1"/>
</dbReference>
<keyword evidence="3" id="KW-1185">Reference proteome</keyword>